<dbReference type="EMBL" id="ACUZ02000004">
    <property type="protein sequence ID" value="EFB33151.1"/>
    <property type="molecule type" value="Genomic_DNA"/>
</dbReference>
<dbReference type="Proteomes" id="UP000004079">
    <property type="component" value="Unassembled WGS sequence"/>
</dbReference>
<protein>
    <submittedName>
        <fullName evidence="2">Uncharacterized protein</fullName>
    </submittedName>
</protein>
<evidence type="ECO:0000313" key="2">
    <source>
        <dbReference type="EMBL" id="EFB33151.1"/>
    </source>
</evidence>
<name>D1QN94_9BACT</name>
<sequence length="45" mass="5285">MPLKGISIAKIVKIFFHCTFMCNYFSIKVVLSRFSSRFQDKILLL</sequence>
<reference evidence="2 3" key="1">
    <citation type="submission" date="2009-11" db="EMBL/GenBank/DDBJ databases">
        <authorList>
            <person name="Weinstock G."/>
            <person name="Sodergren E."/>
            <person name="Clifton S."/>
            <person name="Fulton L."/>
            <person name="Fulton B."/>
            <person name="Courtney L."/>
            <person name="Fronick C."/>
            <person name="Harrison M."/>
            <person name="Strong C."/>
            <person name="Farmer C."/>
            <person name="Delahaunty K."/>
            <person name="Markovic C."/>
            <person name="Hall O."/>
            <person name="Minx P."/>
            <person name="Tomlinson C."/>
            <person name="Mitreva M."/>
            <person name="Nelson J."/>
            <person name="Hou S."/>
            <person name="Wollam A."/>
            <person name="Pepin K.H."/>
            <person name="Johnson M."/>
            <person name="Bhonagiri V."/>
            <person name="Nash W.E."/>
            <person name="Warren W."/>
            <person name="Chinwalla A."/>
            <person name="Mardis E.R."/>
            <person name="Wilson R.K."/>
        </authorList>
    </citation>
    <scope>NUCLEOTIDE SEQUENCE [LARGE SCALE GENOMIC DNA]</scope>
    <source>
        <strain evidence="2 3">F0302</strain>
    </source>
</reference>
<gene>
    <name evidence="2" type="ORF">HMPREF0971_00430</name>
</gene>
<keyword evidence="1" id="KW-1133">Transmembrane helix</keyword>
<evidence type="ECO:0000256" key="1">
    <source>
        <dbReference type="SAM" id="Phobius"/>
    </source>
</evidence>
<dbReference type="HOGENOM" id="CLU_3203573_0_0_10"/>
<dbReference type="STRING" id="649760.HMPREF0971_00430"/>
<feature type="transmembrane region" description="Helical" evidence="1">
    <location>
        <begin position="12"/>
        <end position="31"/>
    </location>
</feature>
<keyword evidence="1" id="KW-0812">Transmembrane</keyword>
<accession>D1QN94</accession>
<evidence type="ECO:0000313" key="3">
    <source>
        <dbReference type="Proteomes" id="UP000004079"/>
    </source>
</evidence>
<organism evidence="2 3">
    <name type="scientific">Segatella oris F0302</name>
    <dbReference type="NCBI Taxonomy" id="649760"/>
    <lineage>
        <taxon>Bacteria</taxon>
        <taxon>Pseudomonadati</taxon>
        <taxon>Bacteroidota</taxon>
        <taxon>Bacteroidia</taxon>
        <taxon>Bacteroidales</taxon>
        <taxon>Prevotellaceae</taxon>
        <taxon>Segatella</taxon>
    </lineage>
</organism>
<keyword evidence="1" id="KW-0472">Membrane</keyword>
<comment type="caution">
    <text evidence="2">The sequence shown here is derived from an EMBL/GenBank/DDBJ whole genome shotgun (WGS) entry which is preliminary data.</text>
</comment>
<dbReference type="AlphaFoldDB" id="D1QN94"/>
<proteinExistence type="predicted"/>